<feature type="active site" evidence="5">
    <location>
        <position position="413"/>
    </location>
</feature>
<evidence type="ECO:0000256" key="2">
    <source>
        <dbReference type="ARBA" id="ARBA00022679"/>
    </source>
</evidence>
<protein>
    <submittedName>
        <fullName evidence="7">23S rRNA (Uracil(1939)-C(5))-methyltransferase RlmD</fullName>
        <ecNumber evidence="7">2.1.1.190</ecNumber>
    </submittedName>
</protein>
<comment type="caution">
    <text evidence="7">The sequence shown here is derived from an EMBL/GenBank/DDBJ whole genome shotgun (WGS) entry which is preliminary data.</text>
</comment>
<dbReference type="EMBL" id="JACAOA010000003">
    <property type="protein sequence ID" value="MBA5728560.1"/>
    <property type="molecule type" value="Genomic_DNA"/>
</dbReference>
<dbReference type="GO" id="GO:0070041">
    <property type="term" value="F:rRNA (uridine-C5-)-methyltransferase activity"/>
    <property type="evidence" value="ECO:0007669"/>
    <property type="project" value="TreeGrafter"/>
</dbReference>
<comment type="similarity">
    <text evidence="4">Belongs to the class I-like SAM-binding methyltransferase superfamily. RNA M5U methyltransferase family.</text>
</comment>
<keyword evidence="2 4" id="KW-0808">Transferase</keyword>
<evidence type="ECO:0000256" key="1">
    <source>
        <dbReference type="ARBA" id="ARBA00022603"/>
    </source>
</evidence>
<dbReference type="Gene3D" id="3.40.50.150">
    <property type="entry name" value="Vaccinia Virus protein VP39"/>
    <property type="match status" value="1"/>
</dbReference>
<dbReference type="FunFam" id="2.40.50.1070:FF:000003">
    <property type="entry name" value="23S rRNA (Uracil-5-)-methyltransferase RumA"/>
    <property type="match status" value="1"/>
</dbReference>
<dbReference type="InterPro" id="IPR010280">
    <property type="entry name" value="U5_MeTrfase_fam"/>
</dbReference>
<keyword evidence="3 4" id="KW-0949">S-adenosyl-L-methionine</keyword>
<sequence>MANKVPFKKNDTFTGTVEDITSQGQGVVKLDHYPFFIEGAITGEVVKFKAMKVGKTYGFGRLLEIIEESPERVEMTDAIGRQIGTMTLQHMSYDAQLAYKEQQVKSAYERIGHFEDAEIRPVLGMENPWEYRNKAQIPVREINGQLETGFFRRNSHDLVPVENFFIQHKEIDEAILIVRDILRRFHVPAYNEKNHTGIIRHVVVRRGHYSGQVMVTLVTNKRKMPNEEIIVDAIAEEVPNIASIVQNVQTKRTNVILGRQSLVLWGQPYIEDSMLGLTFRISSKSFYQVNTPQAEVLYKTAIDAADLQGNETVLDAYSGIGTIGLSLAQHAKQVYGMDIVDEAVEMAKQNAKLNGIKNAAFEVGSAEEWLPKWNEAGINFDVIVVDPPRKGLDQVFVDAVIEQQPEKIVYVSCNPATQARDARLFADAGYDLQFVQPVDLFGQTTHVEAVALFTKA</sequence>
<evidence type="ECO:0000259" key="6">
    <source>
        <dbReference type="PROSITE" id="PS50926"/>
    </source>
</evidence>
<feature type="binding site" evidence="4">
    <location>
        <position position="338"/>
    </location>
    <ligand>
        <name>S-adenosyl-L-methionine</name>
        <dbReference type="ChEBI" id="CHEBI:59789"/>
    </ligand>
</feature>
<feature type="binding site" evidence="4">
    <location>
        <position position="288"/>
    </location>
    <ligand>
        <name>S-adenosyl-L-methionine</name>
        <dbReference type="ChEBI" id="CHEBI:59789"/>
    </ligand>
</feature>
<feature type="domain" description="TRAM" evidence="6">
    <location>
        <begin position="6"/>
        <end position="64"/>
    </location>
</feature>
<evidence type="ECO:0000313" key="8">
    <source>
        <dbReference type="Proteomes" id="UP000571018"/>
    </source>
</evidence>
<dbReference type="Pfam" id="PF01938">
    <property type="entry name" value="TRAM"/>
    <property type="match status" value="1"/>
</dbReference>
<gene>
    <name evidence="7" type="primary">rlmD</name>
    <name evidence="7" type="ORF">HW423_02005</name>
</gene>
<dbReference type="GO" id="GO:0070475">
    <property type="term" value="P:rRNA base methylation"/>
    <property type="evidence" value="ECO:0007669"/>
    <property type="project" value="TreeGrafter"/>
</dbReference>
<dbReference type="Pfam" id="PF05958">
    <property type="entry name" value="tRNA_U5-meth_tr"/>
    <property type="match status" value="1"/>
</dbReference>
<evidence type="ECO:0000256" key="5">
    <source>
        <dbReference type="PROSITE-ProRule" id="PRU10015"/>
    </source>
</evidence>
<feature type="active site" description="Nucleophile" evidence="4">
    <location>
        <position position="413"/>
    </location>
</feature>
<dbReference type="Gene3D" id="2.40.50.1070">
    <property type="match status" value="1"/>
</dbReference>
<keyword evidence="1 4" id="KW-0489">Methyltransferase</keyword>
<dbReference type="InterPro" id="IPR029063">
    <property type="entry name" value="SAM-dependent_MTases_sf"/>
</dbReference>
<dbReference type="Gene3D" id="2.40.50.140">
    <property type="entry name" value="Nucleic acid-binding proteins"/>
    <property type="match status" value="1"/>
</dbReference>
<dbReference type="PROSITE" id="PS50926">
    <property type="entry name" value="TRAM"/>
    <property type="match status" value="1"/>
</dbReference>
<dbReference type="EC" id="2.1.1.190" evidence="7"/>
<dbReference type="InterPro" id="IPR002792">
    <property type="entry name" value="TRAM_dom"/>
</dbReference>
<feature type="binding site" evidence="4">
    <location>
        <position position="317"/>
    </location>
    <ligand>
        <name>S-adenosyl-L-methionine</name>
        <dbReference type="ChEBI" id="CHEBI:59789"/>
    </ligand>
</feature>
<reference evidence="7 8" key="1">
    <citation type="submission" date="2020-06" db="EMBL/GenBank/DDBJ databases">
        <title>Reclassification of Facklamia ignava, Facklamia soureckii and Facklami tabacinasalis as Falseniella iganva gen. nov., comb. nov., Hutsoniella ignava gen. nov., comb. nov., and Ruoffia tabacinasalis gen. nov., comb. nov and description of Ruoffia haltotolerans sp. nov., isolated from hypersaline Inland Sea of Qatar.</title>
        <authorList>
            <person name="Fotedar R."/>
            <person name="Sankaranarayanan K."/>
            <person name="Lawson P."/>
            <person name="Caldwell M."/>
            <person name="Zeyara A."/>
            <person name="Al Malki A."/>
            <person name="Ali M."/>
        </authorList>
    </citation>
    <scope>NUCLEOTIDE SEQUENCE [LARGE SCALE GENOMIC DNA]</scope>
    <source>
        <strain evidence="7 8">INB8</strain>
    </source>
</reference>
<evidence type="ECO:0000256" key="3">
    <source>
        <dbReference type="ARBA" id="ARBA00022691"/>
    </source>
</evidence>
<dbReference type="InterPro" id="IPR030390">
    <property type="entry name" value="MeTrfase_TrmA_AS"/>
</dbReference>
<dbReference type="PANTHER" id="PTHR11061">
    <property type="entry name" value="RNA M5U METHYLTRANSFERASE"/>
    <property type="match status" value="1"/>
</dbReference>
<dbReference type="PROSITE" id="PS01230">
    <property type="entry name" value="TRMA_1"/>
    <property type="match status" value="1"/>
</dbReference>
<organism evidence="7 8">
    <name type="scientific">Ruoffia halotolerans</name>
    <dbReference type="NCBI Taxonomy" id="2748684"/>
    <lineage>
        <taxon>Bacteria</taxon>
        <taxon>Bacillati</taxon>
        <taxon>Bacillota</taxon>
        <taxon>Bacilli</taxon>
        <taxon>Lactobacillales</taxon>
        <taxon>Aerococcaceae</taxon>
        <taxon>Ruoffia</taxon>
    </lineage>
</organism>
<feature type="binding site" evidence="4">
    <location>
        <position position="386"/>
    </location>
    <ligand>
        <name>S-adenosyl-L-methionine</name>
        <dbReference type="ChEBI" id="CHEBI:59789"/>
    </ligand>
</feature>
<keyword evidence="8" id="KW-1185">Reference proteome</keyword>
<dbReference type="InterPro" id="IPR012340">
    <property type="entry name" value="NA-bd_OB-fold"/>
</dbReference>
<dbReference type="RefSeq" id="WP_218930278.1">
    <property type="nucleotide sequence ID" value="NZ_JACAOA010000003.1"/>
</dbReference>
<dbReference type="SUPFAM" id="SSF50249">
    <property type="entry name" value="Nucleic acid-binding proteins"/>
    <property type="match status" value="1"/>
</dbReference>
<dbReference type="PROSITE" id="PS51687">
    <property type="entry name" value="SAM_MT_RNA_M5U"/>
    <property type="match status" value="1"/>
</dbReference>
<dbReference type="PANTHER" id="PTHR11061:SF30">
    <property type="entry name" value="TRNA (URACIL(54)-C(5))-METHYLTRANSFERASE"/>
    <property type="match status" value="1"/>
</dbReference>
<name>A0A839A3Z4_9LACT</name>
<dbReference type="AlphaFoldDB" id="A0A839A3Z4"/>
<dbReference type="NCBIfam" id="TIGR00479">
    <property type="entry name" value="rumA"/>
    <property type="match status" value="1"/>
</dbReference>
<evidence type="ECO:0000256" key="4">
    <source>
        <dbReference type="PROSITE-ProRule" id="PRU01024"/>
    </source>
</evidence>
<dbReference type="SUPFAM" id="SSF53335">
    <property type="entry name" value="S-adenosyl-L-methionine-dependent methyltransferases"/>
    <property type="match status" value="1"/>
</dbReference>
<dbReference type="Proteomes" id="UP000571018">
    <property type="component" value="Unassembled WGS sequence"/>
</dbReference>
<dbReference type="FunFam" id="3.40.50.150:FF:000009">
    <property type="entry name" value="23S rRNA (Uracil(1939)-C(5))-methyltransferase RlmD"/>
    <property type="match status" value="1"/>
</dbReference>
<accession>A0A839A3Z4</accession>
<evidence type="ECO:0000313" key="7">
    <source>
        <dbReference type="EMBL" id="MBA5728560.1"/>
    </source>
</evidence>
<proteinExistence type="inferred from homology"/>
<dbReference type="CDD" id="cd02440">
    <property type="entry name" value="AdoMet_MTases"/>
    <property type="match status" value="1"/>
</dbReference>